<evidence type="ECO:0000313" key="2">
    <source>
        <dbReference type="Proteomes" id="UP000462066"/>
    </source>
</evidence>
<comment type="caution">
    <text evidence="1">The sequence shown here is derived from an EMBL/GenBank/DDBJ whole genome shotgun (WGS) entry which is preliminary data.</text>
</comment>
<dbReference type="GO" id="GO:0016829">
    <property type="term" value="F:lyase activity"/>
    <property type="evidence" value="ECO:0007669"/>
    <property type="project" value="UniProtKB-KW"/>
</dbReference>
<dbReference type="Proteomes" id="UP000462066">
    <property type="component" value="Unassembled WGS sequence"/>
</dbReference>
<organism evidence="1 2">
    <name type="scientific">Pseudoxanthomonas broegbernensis</name>
    <dbReference type="NCBI Taxonomy" id="83619"/>
    <lineage>
        <taxon>Bacteria</taxon>
        <taxon>Pseudomonadati</taxon>
        <taxon>Pseudomonadota</taxon>
        <taxon>Gammaproteobacteria</taxon>
        <taxon>Lysobacterales</taxon>
        <taxon>Lysobacteraceae</taxon>
        <taxon>Pseudoxanthomonas</taxon>
    </lineage>
</organism>
<dbReference type="AlphaFoldDB" id="A0A7V8K7V2"/>
<accession>A0A7V8K7V2</accession>
<keyword evidence="1" id="KW-0456">Lyase</keyword>
<reference evidence="1 2" key="1">
    <citation type="submission" date="2017-10" db="EMBL/GenBank/DDBJ databases">
        <title>Whole genome sequencing of Pseudoxanthomonas broegbernensis DSM 12573(T).</title>
        <authorList>
            <person name="Kumar S."/>
            <person name="Bansal K."/>
            <person name="Kaur A."/>
            <person name="Patil P."/>
            <person name="Sharma S."/>
            <person name="Patil P.B."/>
        </authorList>
    </citation>
    <scope>NUCLEOTIDE SEQUENCE [LARGE SCALE GENOMIC DNA]</scope>
    <source>
        <strain evidence="1 2">DSM 12573</strain>
    </source>
</reference>
<sequence>MRLWSLHPKYLDPQGLVALWREALLAKAVLGGKTRGYTHHPQLERFRAHAYPRSAVNSYLAAICDEATQRGYAFDRSKIGPIRAVQPIFVGSGQLAYEWKHLQGKLSARNPGVLARWSGIAIPACHPLFRRHPGPVAPWERASNGAR</sequence>
<gene>
    <name evidence="1" type="ORF">B1992_04960</name>
</gene>
<keyword evidence="2" id="KW-1185">Reference proteome</keyword>
<dbReference type="Pfam" id="PF03013">
    <property type="entry name" value="Pyr_excise"/>
    <property type="match status" value="1"/>
</dbReference>
<dbReference type="RefSeq" id="WP_162310347.1">
    <property type="nucleotide sequence ID" value="NZ_JACHGU010000005.1"/>
</dbReference>
<name>A0A7V8K7V2_9GAMM</name>
<proteinExistence type="predicted"/>
<evidence type="ECO:0000313" key="1">
    <source>
        <dbReference type="EMBL" id="KAF1687329.1"/>
    </source>
</evidence>
<protein>
    <submittedName>
        <fullName evidence="1">DNA lyase</fullName>
    </submittedName>
</protein>
<dbReference type="InterPro" id="IPR004260">
    <property type="entry name" value="Pyr-dimer_DNA_glycosylase"/>
</dbReference>
<dbReference type="EMBL" id="MWIP01000003">
    <property type="protein sequence ID" value="KAF1687329.1"/>
    <property type="molecule type" value="Genomic_DNA"/>
</dbReference>